<accession>A0A7W8BQI1</accession>
<gene>
    <name evidence="3" type="ORF">FHS32_002553</name>
</gene>
<feature type="compositionally biased region" description="Gly residues" evidence="1">
    <location>
        <begin position="105"/>
        <end position="114"/>
    </location>
</feature>
<dbReference type="SUPFAM" id="SSF53474">
    <property type="entry name" value="alpha/beta-Hydrolases"/>
    <property type="match status" value="1"/>
</dbReference>
<evidence type="ECO:0000313" key="3">
    <source>
        <dbReference type="EMBL" id="MBB5125819.1"/>
    </source>
</evidence>
<feature type="region of interest" description="Disordered" evidence="1">
    <location>
        <begin position="95"/>
        <end position="114"/>
    </location>
</feature>
<protein>
    <recommendedName>
        <fullName evidence="2">Thioesterase domain-containing protein</fullName>
    </recommendedName>
</protein>
<organism evidence="3 4">
    <name type="scientific">Streptomyces griseoloalbus</name>
    <dbReference type="NCBI Taxonomy" id="67303"/>
    <lineage>
        <taxon>Bacteria</taxon>
        <taxon>Bacillati</taxon>
        <taxon>Actinomycetota</taxon>
        <taxon>Actinomycetes</taxon>
        <taxon>Kitasatosporales</taxon>
        <taxon>Streptomycetaceae</taxon>
        <taxon>Streptomyces</taxon>
    </lineage>
</organism>
<dbReference type="AlphaFoldDB" id="A0A7W8BQI1"/>
<dbReference type="Pfam" id="PF00975">
    <property type="entry name" value="Thioesterase"/>
    <property type="match status" value="1"/>
</dbReference>
<proteinExistence type="predicted"/>
<feature type="domain" description="Thioesterase" evidence="2">
    <location>
        <begin position="24"/>
        <end position="61"/>
    </location>
</feature>
<evidence type="ECO:0000313" key="4">
    <source>
        <dbReference type="Proteomes" id="UP000568022"/>
    </source>
</evidence>
<dbReference type="InterPro" id="IPR029058">
    <property type="entry name" value="AB_hydrolase_fold"/>
</dbReference>
<keyword evidence="4" id="KW-1185">Reference proteome</keyword>
<sequence>MGSEWLRTCAPAGTVPAGTGPPVRLVRFPHAGGAASAFVSFARLLTPACAVLGVQYPGRLNDHLDAVDRTVSAALAAPARQPTYAGFPAAGSVSRAETSVAPGGASTGPGGPWR</sequence>
<comment type="caution">
    <text evidence="3">The sequence shown here is derived from an EMBL/GenBank/DDBJ whole genome shotgun (WGS) entry which is preliminary data.</text>
</comment>
<name>A0A7W8BQI1_9ACTN</name>
<dbReference type="EMBL" id="JACHJE010000005">
    <property type="protein sequence ID" value="MBB5125819.1"/>
    <property type="molecule type" value="Genomic_DNA"/>
</dbReference>
<evidence type="ECO:0000256" key="1">
    <source>
        <dbReference type="SAM" id="MobiDB-lite"/>
    </source>
</evidence>
<reference evidence="3 4" key="1">
    <citation type="submission" date="2020-08" db="EMBL/GenBank/DDBJ databases">
        <title>Genomic Encyclopedia of Type Strains, Phase III (KMG-III): the genomes of soil and plant-associated and newly described type strains.</title>
        <authorList>
            <person name="Whitman W."/>
        </authorList>
    </citation>
    <scope>NUCLEOTIDE SEQUENCE [LARGE SCALE GENOMIC DNA]</scope>
    <source>
        <strain evidence="3 4">CECT 3226</strain>
    </source>
</reference>
<dbReference type="InterPro" id="IPR001031">
    <property type="entry name" value="Thioesterase"/>
</dbReference>
<dbReference type="Proteomes" id="UP000568022">
    <property type="component" value="Unassembled WGS sequence"/>
</dbReference>
<evidence type="ECO:0000259" key="2">
    <source>
        <dbReference type="Pfam" id="PF00975"/>
    </source>
</evidence>
<dbReference type="Gene3D" id="3.40.50.1820">
    <property type="entry name" value="alpha/beta hydrolase"/>
    <property type="match status" value="1"/>
</dbReference>